<dbReference type="Proteomes" id="UP000204502">
    <property type="component" value="Segment"/>
</dbReference>
<dbReference type="OrthoDB" id="38894at10239"/>
<protein>
    <submittedName>
        <fullName evidence="1">Uncharacterized protein</fullName>
    </submittedName>
</protein>
<evidence type="ECO:0000313" key="2">
    <source>
        <dbReference type="Proteomes" id="UP000204502"/>
    </source>
</evidence>
<accession>A0A0Y0C515</accession>
<name>A0A0Y0C515_9CAUD</name>
<dbReference type="GeneID" id="28801709"/>
<proteinExistence type="predicted"/>
<dbReference type="EMBL" id="KU253712">
    <property type="protein sequence ID" value="AMB18630.1"/>
    <property type="molecule type" value="Genomic_DNA"/>
</dbReference>
<sequence length="55" mass="6576">MKIYLVLYQIASDMFGYHDTFLAEDAAVEESKRMNESEKGKYYHYFVKVKRMGDK</sequence>
<keyword evidence="2" id="KW-1185">Reference proteome</keyword>
<gene>
    <name evidence="1" type="ORF">Eldridge_047</name>
</gene>
<reference evidence="1 2" key="1">
    <citation type="journal article" date="2016" name="Genome Announc.">
        <title>Complete Genome Sequence of Bacillus megaterium Bacteriophage Eldridge.</title>
        <authorList>
            <person name="Reveille A.M."/>
            <person name="Eldridge K.A."/>
            <person name="Temple L.M."/>
        </authorList>
    </citation>
    <scope>NUCLEOTIDE SEQUENCE [LARGE SCALE GENOMIC DNA]</scope>
</reference>
<evidence type="ECO:0000313" key="1">
    <source>
        <dbReference type="EMBL" id="AMB18630.1"/>
    </source>
</evidence>
<organism evidence="1 2">
    <name type="scientific">Bacillus phage Eldridge</name>
    <dbReference type="NCBI Taxonomy" id="1776293"/>
    <lineage>
        <taxon>Viruses</taxon>
        <taxon>Duplodnaviria</taxon>
        <taxon>Heunggongvirae</taxon>
        <taxon>Uroviricota</taxon>
        <taxon>Caudoviricetes</taxon>
        <taxon>Herelleviridae</taxon>
        <taxon>Bastillevirinae</taxon>
        <taxon>Eldridgevirus</taxon>
        <taxon>Eldridgevirus eldridge</taxon>
    </lineage>
</organism>
<dbReference type="RefSeq" id="YP_009274754.1">
    <property type="nucleotide sequence ID" value="NC_030920.1"/>
</dbReference>
<dbReference type="KEGG" id="vg:28801709"/>